<gene>
    <name evidence="1" type="ORF">LEP1GSC194_1776</name>
</gene>
<comment type="caution">
    <text evidence="1">The sequence shown here is derived from an EMBL/GenBank/DDBJ whole genome shotgun (WGS) entry which is preliminary data.</text>
</comment>
<evidence type="ECO:0000313" key="1">
    <source>
        <dbReference type="EMBL" id="EMJ93151.1"/>
    </source>
</evidence>
<dbReference type="AlphaFoldDB" id="M6CRI9"/>
<organism evidence="1 2">
    <name type="scientific">Leptospira alstonii serovar Sichuan str. 79601</name>
    <dbReference type="NCBI Taxonomy" id="1218565"/>
    <lineage>
        <taxon>Bacteria</taxon>
        <taxon>Pseudomonadati</taxon>
        <taxon>Spirochaetota</taxon>
        <taxon>Spirochaetia</taxon>
        <taxon>Leptospirales</taxon>
        <taxon>Leptospiraceae</taxon>
        <taxon>Leptospira</taxon>
    </lineage>
</organism>
<evidence type="ECO:0000313" key="2">
    <source>
        <dbReference type="Proteomes" id="UP000011988"/>
    </source>
</evidence>
<name>M6CRI9_9LEPT</name>
<sequence>MLRFTAVQFVFVRFRFQFAFFLETRKKNNLLELSPLRPYLSFKKNDTHNFKRSGLIQNSSTI</sequence>
<reference evidence="1 2" key="1">
    <citation type="submission" date="2013-01" db="EMBL/GenBank/DDBJ databases">
        <authorList>
            <person name="Harkins D.M."/>
            <person name="Durkin A.S."/>
            <person name="Brinkac L.M."/>
            <person name="Haft D.H."/>
            <person name="Selengut J.D."/>
            <person name="Sanka R."/>
            <person name="DePew J."/>
            <person name="Purushe J."/>
            <person name="Galloway R.L."/>
            <person name="Vinetz J.M."/>
            <person name="Sutton G.G."/>
            <person name="Nierman W.C."/>
            <person name="Fouts D.E."/>
        </authorList>
    </citation>
    <scope>NUCLEOTIDE SEQUENCE [LARGE SCALE GENOMIC DNA]</scope>
    <source>
        <strain evidence="1 2">79601</strain>
    </source>
</reference>
<accession>M6CRI9</accession>
<dbReference type="EMBL" id="ANIK01000071">
    <property type="protein sequence ID" value="EMJ93151.1"/>
    <property type="molecule type" value="Genomic_DNA"/>
</dbReference>
<protein>
    <submittedName>
        <fullName evidence="1">Uncharacterized protein</fullName>
    </submittedName>
</protein>
<proteinExistence type="predicted"/>
<dbReference type="Proteomes" id="UP000011988">
    <property type="component" value="Unassembled WGS sequence"/>
</dbReference>